<feature type="compositionally biased region" description="Gly residues" evidence="1">
    <location>
        <begin position="7"/>
        <end position="20"/>
    </location>
</feature>
<dbReference type="EMBL" id="CP073720">
    <property type="protein sequence ID" value="UWP79242.1"/>
    <property type="molecule type" value="Genomic_DNA"/>
</dbReference>
<dbReference type="RefSeq" id="WP_259856853.1">
    <property type="nucleotide sequence ID" value="NZ_BAAAST010000191.1"/>
</dbReference>
<evidence type="ECO:0000256" key="1">
    <source>
        <dbReference type="SAM" id="MobiDB-lite"/>
    </source>
</evidence>
<feature type="region of interest" description="Disordered" evidence="1">
    <location>
        <begin position="1"/>
        <end position="44"/>
    </location>
</feature>
<dbReference type="Proteomes" id="UP001059617">
    <property type="component" value="Chromosome"/>
</dbReference>
<organism evidence="2 3">
    <name type="scientific">Dactylosporangium fulvum</name>
    <dbReference type="NCBI Taxonomy" id="53359"/>
    <lineage>
        <taxon>Bacteria</taxon>
        <taxon>Bacillati</taxon>
        <taxon>Actinomycetota</taxon>
        <taxon>Actinomycetes</taxon>
        <taxon>Micromonosporales</taxon>
        <taxon>Micromonosporaceae</taxon>
        <taxon>Dactylosporangium</taxon>
    </lineage>
</organism>
<protein>
    <submittedName>
        <fullName evidence="2">Uncharacterized protein</fullName>
    </submittedName>
</protein>
<reference evidence="2" key="1">
    <citation type="submission" date="2021-04" db="EMBL/GenBank/DDBJ databases">
        <authorList>
            <person name="Hartkoorn R.C."/>
            <person name="Beaudoing E."/>
            <person name="Hot D."/>
        </authorList>
    </citation>
    <scope>NUCLEOTIDE SEQUENCE</scope>
    <source>
        <strain evidence="2">NRRL B-16292</strain>
    </source>
</reference>
<reference evidence="2" key="2">
    <citation type="submission" date="2022-09" db="EMBL/GenBank/DDBJ databases">
        <title>Biosynthetic gene clusters of Dactylosporangioum fulvum.</title>
        <authorList>
            <person name="Caradec T."/>
        </authorList>
    </citation>
    <scope>NUCLEOTIDE SEQUENCE</scope>
    <source>
        <strain evidence="2">NRRL B-16292</strain>
    </source>
</reference>
<accession>A0ABY5VQ05</accession>
<evidence type="ECO:0000313" key="3">
    <source>
        <dbReference type="Proteomes" id="UP001059617"/>
    </source>
</evidence>
<proteinExistence type="predicted"/>
<sequence>MGVHAAGHGGAADPGGGGGLARPLGERAVLEVQQGRPVPVNITA</sequence>
<name>A0ABY5VQ05_9ACTN</name>
<keyword evidence="3" id="KW-1185">Reference proteome</keyword>
<gene>
    <name evidence="2" type="ORF">Dfulv_29215</name>
</gene>
<evidence type="ECO:0000313" key="2">
    <source>
        <dbReference type="EMBL" id="UWP79242.1"/>
    </source>
</evidence>